<keyword evidence="1" id="KW-0472">Membrane</keyword>
<feature type="transmembrane region" description="Helical" evidence="1">
    <location>
        <begin position="76"/>
        <end position="98"/>
    </location>
</feature>
<proteinExistence type="predicted"/>
<evidence type="ECO:0000256" key="2">
    <source>
        <dbReference type="SAM" id="SignalP"/>
    </source>
</evidence>
<organism evidence="3 4">
    <name type="scientific">Scytalidium lignicola</name>
    <name type="common">Hyphomycete</name>
    <dbReference type="NCBI Taxonomy" id="5539"/>
    <lineage>
        <taxon>Eukaryota</taxon>
        <taxon>Fungi</taxon>
        <taxon>Dikarya</taxon>
        <taxon>Ascomycota</taxon>
        <taxon>Pezizomycotina</taxon>
        <taxon>Leotiomycetes</taxon>
        <taxon>Leotiomycetes incertae sedis</taxon>
        <taxon>Scytalidium</taxon>
    </lineage>
</organism>
<accession>A0A3E2GUK4</accession>
<sequence>MTRNCFITFTVLAVAAIATAAAVVSPVSTGTDVTGTVTTKELVIFSPPKNITSQALGQTSTALSILPEPDIGPLGAILWAAVIAGGFQFSASVCGATVTVGGPAGAAVCAVALAGTLLASAFAIYKVGNAKRSTTVDWYMDVDPAYAPTISCGITCQLETRSPHNKWTLFGNVTTNGIAHTVSFFQNGNIKGIRAVQLGTKLPAVTKRQDIIITEEVVVGDSATGTADWIGTIWDNWSADEDQASTFLGEYMVDNEVEIACFDVSDDSGGGLGSIFLLDDIDEELLYASDTTMEAVLNDCIDIMPAADQKRRLKRGGDVESI</sequence>
<dbReference type="Proteomes" id="UP000258309">
    <property type="component" value="Unassembled WGS sequence"/>
</dbReference>
<dbReference type="EMBL" id="NCSJ02000399">
    <property type="protein sequence ID" value="RFU24811.1"/>
    <property type="molecule type" value="Genomic_DNA"/>
</dbReference>
<feature type="signal peptide" evidence="2">
    <location>
        <begin position="1"/>
        <end position="20"/>
    </location>
</feature>
<keyword evidence="1" id="KW-0812">Transmembrane</keyword>
<dbReference type="AlphaFoldDB" id="A0A3E2GUK4"/>
<evidence type="ECO:0000313" key="3">
    <source>
        <dbReference type="EMBL" id="RFU24811.1"/>
    </source>
</evidence>
<evidence type="ECO:0000313" key="4">
    <source>
        <dbReference type="Proteomes" id="UP000258309"/>
    </source>
</evidence>
<feature type="non-terminal residue" evidence="3">
    <location>
        <position position="322"/>
    </location>
</feature>
<feature type="transmembrane region" description="Helical" evidence="1">
    <location>
        <begin position="105"/>
        <end position="125"/>
    </location>
</feature>
<feature type="non-terminal residue" evidence="3">
    <location>
        <position position="1"/>
    </location>
</feature>
<keyword evidence="1" id="KW-1133">Transmembrane helix</keyword>
<reference evidence="3 4" key="1">
    <citation type="submission" date="2018-05" db="EMBL/GenBank/DDBJ databases">
        <title>Draft genome sequence of Scytalidium lignicola DSM 105466, a ubiquitous saprotrophic fungus.</title>
        <authorList>
            <person name="Buettner E."/>
            <person name="Gebauer A.M."/>
            <person name="Hofrichter M."/>
            <person name="Liers C."/>
            <person name="Kellner H."/>
        </authorList>
    </citation>
    <scope>NUCLEOTIDE SEQUENCE [LARGE SCALE GENOMIC DNA]</scope>
    <source>
        <strain evidence="3 4">DSM 105466</strain>
    </source>
</reference>
<keyword evidence="4" id="KW-1185">Reference proteome</keyword>
<dbReference type="OrthoDB" id="3594199at2759"/>
<feature type="chain" id="PRO_5017727436" evidence="2">
    <location>
        <begin position="21"/>
        <end position="322"/>
    </location>
</feature>
<gene>
    <name evidence="3" type="ORF">B7463_g11517</name>
</gene>
<protein>
    <submittedName>
        <fullName evidence="3">Uncharacterized protein</fullName>
    </submittedName>
</protein>
<evidence type="ECO:0000256" key="1">
    <source>
        <dbReference type="SAM" id="Phobius"/>
    </source>
</evidence>
<name>A0A3E2GUK4_SCYLI</name>
<comment type="caution">
    <text evidence="3">The sequence shown here is derived from an EMBL/GenBank/DDBJ whole genome shotgun (WGS) entry which is preliminary data.</text>
</comment>
<keyword evidence="2" id="KW-0732">Signal</keyword>